<dbReference type="SMART" id="SM00448">
    <property type="entry name" value="REC"/>
    <property type="match status" value="1"/>
</dbReference>
<name>A0A1H2RRI9_9RHOB</name>
<dbReference type="Gene3D" id="3.40.50.2300">
    <property type="match status" value="1"/>
</dbReference>
<feature type="compositionally biased region" description="Low complexity" evidence="7">
    <location>
        <begin position="99"/>
        <end position="112"/>
    </location>
</feature>
<dbReference type="PANTHER" id="PTHR43047">
    <property type="entry name" value="TWO-COMPONENT HISTIDINE PROTEIN KINASE"/>
    <property type="match status" value="1"/>
</dbReference>
<feature type="region of interest" description="Disordered" evidence="7">
    <location>
        <begin position="826"/>
        <end position="848"/>
    </location>
</feature>
<dbReference type="CDD" id="cd00082">
    <property type="entry name" value="HisKA"/>
    <property type="match status" value="1"/>
</dbReference>
<dbReference type="STRING" id="356660.SAMN05444336_101436"/>
<evidence type="ECO:0000313" key="12">
    <source>
        <dbReference type="Proteomes" id="UP000199118"/>
    </source>
</evidence>
<sequence>MRSVSWPSKRRLDRAPMGVAALAVTISAIMAWQAVTSHRATTALEQSRSQVAENAVSWFAHQAETELLRLALKADIALQELREGPGGPVPDASGPDATGPDASGPDASGPAASSPPPPPARDGLLPSGVRLQYEITWSRLDLLNIPSFLSRLDESADPARHHQALVDLRRHLDRLDRRLGGPGLPTGPSHAGPIHAIDSRDGALEALGAFAATWAEPIRSMGRDLYAYELKLRPEMTLALRRLRDAQLRQRLIFAAAALFTGLGSALGLRWCLRLASGMMQARARADETLGAAAHAIAFFDADGRLSQCNAEFSDFHRVRGESWRVGDTAHDHFSRLAASGLAPDAYRREEAWIAHETAPYLPPSDRRLKVLPDGRHLLIECGRRTEGGHLVTVADVTDLVAARDRAEALSAERSEMLAVIGHELRTPISALVGALDLAADLTGAPRRERADDPDRPTGADGVASRSADPLGRYVENARQAAEVIASMSEDVFEFAALSGDAGAGRVADFDLHELFEAASLAAGARAQDAGLEFRAEIGELVGAHVSADRVRLRQVTENLLANAIKFTRTGSVVLRAALDGPRGGPGETRRLRVEVEDTGIGVPAAARKLIFEPFRQLRGAAGRGLAEGMRPEPAGVRGLGLGLAICKRIMIAQGGDIGVRPRPGGGSVFWFATPLRLAEPPVGRPRAAGIDPAAGGEGLSVLLVEDDPLLAEVTLAQLRRSGFEVEHAPDVARARMLGGARRFDLVLLDLQLPDGTGADVARALRAGSGGSRDSLIVALTAYADDGVKADVRGQGIAHILKKPLEADQVAVILREWLDQDAAASARRSAPGAAGAGTTPPDLREIAE</sequence>
<dbReference type="Pfam" id="PF00072">
    <property type="entry name" value="Response_reg"/>
    <property type="match status" value="1"/>
</dbReference>
<evidence type="ECO:0000259" key="9">
    <source>
        <dbReference type="PROSITE" id="PS50109"/>
    </source>
</evidence>
<proteinExistence type="predicted"/>
<dbReference type="Gene3D" id="1.10.287.130">
    <property type="match status" value="1"/>
</dbReference>
<feature type="region of interest" description="Disordered" evidence="7">
    <location>
        <begin position="444"/>
        <end position="467"/>
    </location>
</feature>
<dbReference type="SUPFAM" id="SSF47384">
    <property type="entry name" value="Homodimeric domain of signal transducing histidine kinase"/>
    <property type="match status" value="1"/>
</dbReference>
<feature type="modified residue" description="4-aspartylphosphate" evidence="6">
    <location>
        <position position="750"/>
    </location>
</feature>
<dbReference type="SUPFAM" id="SSF52172">
    <property type="entry name" value="CheY-like"/>
    <property type="match status" value="1"/>
</dbReference>
<dbReference type="InterPro" id="IPR036890">
    <property type="entry name" value="HATPase_C_sf"/>
</dbReference>
<dbReference type="InterPro" id="IPR003594">
    <property type="entry name" value="HATPase_dom"/>
</dbReference>
<evidence type="ECO:0000313" key="11">
    <source>
        <dbReference type="EMBL" id="SDW21760.1"/>
    </source>
</evidence>
<protein>
    <recommendedName>
        <fullName evidence="2">histidine kinase</fullName>
        <ecNumber evidence="2">2.7.13.3</ecNumber>
    </recommendedName>
</protein>
<keyword evidence="8" id="KW-0812">Transmembrane</keyword>
<dbReference type="Gene3D" id="3.30.565.10">
    <property type="entry name" value="Histidine kinase-like ATPase, C-terminal domain"/>
    <property type="match status" value="1"/>
</dbReference>
<dbReference type="EMBL" id="FNMZ01000001">
    <property type="protein sequence ID" value="SDW21760.1"/>
    <property type="molecule type" value="Genomic_DNA"/>
</dbReference>
<evidence type="ECO:0000256" key="1">
    <source>
        <dbReference type="ARBA" id="ARBA00000085"/>
    </source>
</evidence>
<feature type="region of interest" description="Disordered" evidence="7">
    <location>
        <begin position="82"/>
        <end position="126"/>
    </location>
</feature>
<keyword evidence="4" id="KW-0808">Transferase</keyword>
<dbReference type="InterPro" id="IPR036097">
    <property type="entry name" value="HisK_dim/P_sf"/>
</dbReference>
<dbReference type="EC" id="2.7.13.3" evidence="2"/>
<keyword evidence="8" id="KW-0472">Membrane</keyword>
<dbReference type="InterPro" id="IPR001789">
    <property type="entry name" value="Sig_transdc_resp-reg_receiver"/>
</dbReference>
<evidence type="ECO:0000256" key="2">
    <source>
        <dbReference type="ARBA" id="ARBA00012438"/>
    </source>
</evidence>
<dbReference type="InterPro" id="IPR004358">
    <property type="entry name" value="Sig_transdc_His_kin-like_C"/>
</dbReference>
<evidence type="ECO:0000256" key="3">
    <source>
        <dbReference type="ARBA" id="ARBA00022553"/>
    </source>
</evidence>
<dbReference type="GO" id="GO:0000155">
    <property type="term" value="F:phosphorelay sensor kinase activity"/>
    <property type="evidence" value="ECO:0007669"/>
    <property type="project" value="InterPro"/>
</dbReference>
<dbReference type="SUPFAM" id="SSF55874">
    <property type="entry name" value="ATPase domain of HSP90 chaperone/DNA topoisomerase II/histidine kinase"/>
    <property type="match status" value="1"/>
</dbReference>
<dbReference type="InterPro" id="IPR011006">
    <property type="entry name" value="CheY-like_superfamily"/>
</dbReference>
<evidence type="ECO:0000256" key="7">
    <source>
        <dbReference type="SAM" id="MobiDB-lite"/>
    </source>
</evidence>
<keyword evidence="3 6" id="KW-0597">Phosphoprotein</keyword>
<evidence type="ECO:0000259" key="10">
    <source>
        <dbReference type="PROSITE" id="PS50110"/>
    </source>
</evidence>
<keyword evidence="5" id="KW-0418">Kinase</keyword>
<dbReference type="CDD" id="cd16922">
    <property type="entry name" value="HATPase_EvgS-ArcB-TorS-like"/>
    <property type="match status" value="1"/>
</dbReference>
<dbReference type="AlphaFoldDB" id="A0A1H2RRI9"/>
<evidence type="ECO:0000256" key="6">
    <source>
        <dbReference type="PROSITE-ProRule" id="PRU00169"/>
    </source>
</evidence>
<dbReference type="Pfam" id="PF00512">
    <property type="entry name" value="HisKA"/>
    <property type="match status" value="1"/>
</dbReference>
<dbReference type="Proteomes" id="UP000199118">
    <property type="component" value="Unassembled WGS sequence"/>
</dbReference>
<dbReference type="Pfam" id="PF12860">
    <property type="entry name" value="PAS_7"/>
    <property type="match status" value="1"/>
</dbReference>
<feature type="compositionally biased region" description="Basic and acidic residues" evidence="7">
    <location>
        <begin position="446"/>
        <end position="458"/>
    </location>
</feature>
<feature type="compositionally biased region" description="Low complexity" evidence="7">
    <location>
        <begin position="826"/>
        <end position="841"/>
    </location>
</feature>
<evidence type="ECO:0000256" key="4">
    <source>
        <dbReference type="ARBA" id="ARBA00022679"/>
    </source>
</evidence>
<accession>A0A1H2RRI9</accession>
<dbReference type="Pfam" id="PF02518">
    <property type="entry name" value="HATPase_c"/>
    <property type="match status" value="1"/>
</dbReference>
<comment type="catalytic activity">
    <reaction evidence="1">
        <text>ATP + protein L-histidine = ADP + protein N-phospho-L-histidine.</text>
        <dbReference type="EC" id="2.7.13.3"/>
    </reaction>
</comment>
<dbReference type="SMART" id="SM00387">
    <property type="entry name" value="HATPase_c"/>
    <property type="match status" value="1"/>
</dbReference>
<dbReference type="CDD" id="cd17546">
    <property type="entry name" value="REC_hyHK_CKI1_RcsC-like"/>
    <property type="match status" value="1"/>
</dbReference>
<keyword evidence="8" id="KW-1133">Transmembrane helix</keyword>
<evidence type="ECO:0000256" key="5">
    <source>
        <dbReference type="ARBA" id="ARBA00022777"/>
    </source>
</evidence>
<dbReference type="InterPro" id="IPR003661">
    <property type="entry name" value="HisK_dim/P_dom"/>
</dbReference>
<dbReference type="InterPro" id="IPR005467">
    <property type="entry name" value="His_kinase_dom"/>
</dbReference>
<feature type="domain" description="Response regulatory" evidence="10">
    <location>
        <begin position="701"/>
        <end position="818"/>
    </location>
</feature>
<dbReference type="OrthoDB" id="9801651at2"/>
<dbReference type="PRINTS" id="PR00344">
    <property type="entry name" value="BCTRLSENSOR"/>
</dbReference>
<keyword evidence="12" id="KW-1185">Reference proteome</keyword>
<dbReference type="RefSeq" id="WP_092679484.1">
    <property type="nucleotide sequence ID" value="NZ_FNMZ01000001.1"/>
</dbReference>
<dbReference type="SMART" id="SM00388">
    <property type="entry name" value="HisKA"/>
    <property type="match status" value="1"/>
</dbReference>
<gene>
    <name evidence="11" type="ORF">SAMN05444336_101436</name>
</gene>
<reference evidence="11 12" key="1">
    <citation type="submission" date="2016-10" db="EMBL/GenBank/DDBJ databases">
        <authorList>
            <person name="de Groot N.N."/>
        </authorList>
    </citation>
    <scope>NUCLEOTIDE SEQUENCE [LARGE SCALE GENOMIC DNA]</scope>
    <source>
        <strain evidence="11 12">DSM 17890</strain>
    </source>
</reference>
<dbReference type="PROSITE" id="PS50110">
    <property type="entry name" value="RESPONSE_REGULATORY"/>
    <property type="match status" value="1"/>
</dbReference>
<feature type="transmembrane region" description="Helical" evidence="8">
    <location>
        <begin position="252"/>
        <end position="273"/>
    </location>
</feature>
<evidence type="ECO:0000256" key="8">
    <source>
        <dbReference type="SAM" id="Phobius"/>
    </source>
</evidence>
<dbReference type="PROSITE" id="PS50109">
    <property type="entry name" value="HIS_KIN"/>
    <property type="match status" value="1"/>
</dbReference>
<organism evidence="11 12">
    <name type="scientific">Albimonas donghaensis</name>
    <dbReference type="NCBI Taxonomy" id="356660"/>
    <lineage>
        <taxon>Bacteria</taxon>
        <taxon>Pseudomonadati</taxon>
        <taxon>Pseudomonadota</taxon>
        <taxon>Alphaproteobacteria</taxon>
        <taxon>Rhodobacterales</taxon>
        <taxon>Paracoccaceae</taxon>
        <taxon>Albimonas</taxon>
    </lineage>
</organism>
<feature type="domain" description="Histidine kinase" evidence="9">
    <location>
        <begin position="420"/>
        <end position="678"/>
    </location>
</feature>